<evidence type="ECO:0000256" key="7">
    <source>
        <dbReference type="SAM" id="Phobius"/>
    </source>
</evidence>
<gene>
    <name evidence="9" type="ORF">HPG69_013453</name>
</gene>
<proteinExistence type="predicted"/>
<keyword evidence="10" id="KW-1185">Reference proteome</keyword>
<dbReference type="SUPFAM" id="SSF48726">
    <property type="entry name" value="Immunoglobulin"/>
    <property type="match status" value="1"/>
</dbReference>
<keyword evidence="3 7" id="KW-1133">Transmembrane helix</keyword>
<evidence type="ECO:0000313" key="10">
    <source>
        <dbReference type="Proteomes" id="UP000551758"/>
    </source>
</evidence>
<evidence type="ECO:0000256" key="2">
    <source>
        <dbReference type="ARBA" id="ARBA00022692"/>
    </source>
</evidence>
<organism evidence="9 10">
    <name type="scientific">Diceros bicornis minor</name>
    <name type="common">South-central black rhinoceros</name>
    <dbReference type="NCBI Taxonomy" id="77932"/>
    <lineage>
        <taxon>Eukaryota</taxon>
        <taxon>Metazoa</taxon>
        <taxon>Chordata</taxon>
        <taxon>Craniata</taxon>
        <taxon>Vertebrata</taxon>
        <taxon>Euteleostomi</taxon>
        <taxon>Mammalia</taxon>
        <taxon>Eutheria</taxon>
        <taxon>Laurasiatheria</taxon>
        <taxon>Perissodactyla</taxon>
        <taxon>Rhinocerotidae</taxon>
        <taxon>Diceros</taxon>
    </lineage>
</organism>
<keyword evidence="2 7" id="KW-0812">Transmembrane</keyword>
<feature type="non-terminal residue" evidence="9">
    <location>
        <position position="216"/>
    </location>
</feature>
<reference evidence="9 10" key="1">
    <citation type="journal article" date="2020" name="Mol. Biol. Evol.">
        <title>Interspecific Gene Flow and the Evolution of Specialization in Black and White Rhinoceros.</title>
        <authorList>
            <person name="Moodley Y."/>
            <person name="Westbury M.V."/>
            <person name="Russo I.M."/>
            <person name="Gopalakrishnan S."/>
            <person name="Rakotoarivelo A."/>
            <person name="Olsen R.A."/>
            <person name="Prost S."/>
            <person name="Tunstall T."/>
            <person name="Ryder O.A."/>
            <person name="Dalen L."/>
            <person name="Bruford M.W."/>
        </authorList>
    </citation>
    <scope>NUCLEOTIDE SEQUENCE [LARGE SCALE GENOMIC DNA]</scope>
    <source>
        <strain evidence="9">SBR-YM</strain>
        <tissue evidence="9">Skin</tissue>
    </source>
</reference>
<evidence type="ECO:0000256" key="1">
    <source>
        <dbReference type="ARBA" id="ARBA00004370"/>
    </source>
</evidence>
<dbReference type="AlphaFoldDB" id="A0A7J7E907"/>
<dbReference type="SMART" id="SM00407">
    <property type="entry name" value="IGc1"/>
    <property type="match status" value="1"/>
</dbReference>
<sequence>ISRNLYSRTSKGTQKVKLPVQGYLTSSHIMKLRRGLNFCRSCNQCDSSGWIKIFGEGTKLIVTPSDSSLPTDISPKPTIFLPSIAEVYWKEKNSNTILESQQGNTMKTNDTYMKFSWLTVSEKSMDKEHICIVQHENNKRGVDQEILFPPIMKEVTAIDSTKACLKDESNTLQLQLTSTSAYYTYALLLLKSMIYFAIIAFCLFRRTAVCGSGKSS</sequence>
<dbReference type="InterPro" id="IPR003597">
    <property type="entry name" value="Ig_C1-set"/>
</dbReference>
<dbReference type="EMBL" id="JACDTQ010003853">
    <property type="protein sequence ID" value="KAF5912285.1"/>
    <property type="molecule type" value="Genomic_DNA"/>
</dbReference>
<feature type="domain" description="Immunoglobulin C1-set" evidence="8">
    <location>
        <begin position="76"/>
        <end position="141"/>
    </location>
</feature>
<dbReference type="GO" id="GO:0016020">
    <property type="term" value="C:membrane"/>
    <property type="evidence" value="ECO:0007669"/>
    <property type="project" value="UniProtKB-SubCell"/>
</dbReference>
<keyword evidence="6" id="KW-0393">Immunoglobulin domain</keyword>
<comment type="subcellular location">
    <subcellularLocation>
        <location evidence="1">Membrane</location>
    </subcellularLocation>
</comment>
<comment type="caution">
    <text evidence="9">The sequence shown here is derived from an EMBL/GenBank/DDBJ whole genome shotgun (WGS) entry which is preliminary data.</text>
</comment>
<feature type="transmembrane region" description="Helical" evidence="7">
    <location>
        <begin position="182"/>
        <end position="204"/>
    </location>
</feature>
<dbReference type="InterPro" id="IPR036179">
    <property type="entry name" value="Ig-like_dom_sf"/>
</dbReference>
<evidence type="ECO:0000256" key="3">
    <source>
        <dbReference type="ARBA" id="ARBA00022989"/>
    </source>
</evidence>
<dbReference type="FunFam" id="2.60.40.10:FF:001083">
    <property type="entry name" value="T cell receptor gamma constant 2"/>
    <property type="match status" value="1"/>
</dbReference>
<evidence type="ECO:0000256" key="4">
    <source>
        <dbReference type="ARBA" id="ARBA00023136"/>
    </source>
</evidence>
<dbReference type="Proteomes" id="UP000551758">
    <property type="component" value="Unassembled WGS sequence"/>
</dbReference>
<evidence type="ECO:0000256" key="6">
    <source>
        <dbReference type="ARBA" id="ARBA00023319"/>
    </source>
</evidence>
<evidence type="ECO:0000313" key="9">
    <source>
        <dbReference type="EMBL" id="KAF5912285.1"/>
    </source>
</evidence>
<name>A0A7J7E907_DICBM</name>
<dbReference type="InterPro" id="IPR051117">
    <property type="entry name" value="TRG_var/const_region"/>
</dbReference>
<dbReference type="InterPro" id="IPR013783">
    <property type="entry name" value="Ig-like_fold"/>
</dbReference>
<dbReference type="PANTHER" id="PTHR19256:SF65">
    <property type="entry name" value="T CELL RECEPTOR GAMMA CONSTANT 1-RELATED"/>
    <property type="match status" value="1"/>
</dbReference>
<evidence type="ECO:0000259" key="8">
    <source>
        <dbReference type="SMART" id="SM00407"/>
    </source>
</evidence>
<accession>A0A7J7E907</accession>
<keyword evidence="4 7" id="KW-0472">Membrane</keyword>
<evidence type="ECO:0000256" key="5">
    <source>
        <dbReference type="ARBA" id="ARBA00023170"/>
    </source>
</evidence>
<dbReference type="Gene3D" id="2.60.40.10">
    <property type="entry name" value="Immunoglobulins"/>
    <property type="match status" value="1"/>
</dbReference>
<keyword evidence="5" id="KW-0675">Receptor</keyword>
<dbReference type="PANTHER" id="PTHR19256">
    <property type="entry name" value="T-CELL RECEPTOR GAMMA CHAIN"/>
    <property type="match status" value="1"/>
</dbReference>
<protein>
    <recommendedName>
        <fullName evidence="8">Immunoglobulin C1-set domain-containing protein</fullName>
    </recommendedName>
</protein>